<proteinExistence type="predicted"/>
<protein>
    <submittedName>
        <fullName evidence="1">Uncharacterized protein</fullName>
    </submittedName>
</protein>
<organism evidence="1 2">
    <name type="scientific">Lophium mytilinum</name>
    <dbReference type="NCBI Taxonomy" id="390894"/>
    <lineage>
        <taxon>Eukaryota</taxon>
        <taxon>Fungi</taxon>
        <taxon>Dikarya</taxon>
        <taxon>Ascomycota</taxon>
        <taxon>Pezizomycotina</taxon>
        <taxon>Dothideomycetes</taxon>
        <taxon>Pleosporomycetidae</taxon>
        <taxon>Mytilinidiales</taxon>
        <taxon>Mytilinidiaceae</taxon>
        <taxon>Lophium</taxon>
    </lineage>
</organism>
<sequence length="357" mass="40392">MPRPYQYPSPRRLQETASLLRRHPIGLADADDRGRCNGDRKIVELAHNGSEMLCFQVVENVCRSCWHEPARLLNNDHNMELRPYDYDYFPVKDGNVCYLFATISTRCISCHKTWVDGSEEAGGDYHIVLHSSYSLSKYPTRAAEWNLPEPLVIKIGEPRSEWNIEDPPIFSPYITEAQNADVFSSIIPQKSTIEAVVENGYITYFRKIDKRCCCGKVPWSIDKPGGQRWTTIRKAWCVPVIVDKICYRFCDVSIVCGHCKERWTDLPAGEEKRPYALLLLDTLAAQSLPAGAMAPLKLRTALKPPAKTENQDAVKGGGQRSLVSRVFHRKNSTRTEKVPAAGESYVLKFSRIGADIK</sequence>
<dbReference type="EMBL" id="MU004190">
    <property type="protein sequence ID" value="KAF2494737.1"/>
    <property type="molecule type" value="Genomic_DNA"/>
</dbReference>
<dbReference type="Proteomes" id="UP000799750">
    <property type="component" value="Unassembled WGS sequence"/>
</dbReference>
<reference evidence="1" key="1">
    <citation type="journal article" date="2020" name="Stud. Mycol.">
        <title>101 Dothideomycetes genomes: a test case for predicting lifestyles and emergence of pathogens.</title>
        <authorList>
            <person name="Haridas S."/>
            <person name="Albert R."/>
            <person name="Binder M."/>
            <person name="Bloem J."/>
            <person name="Labutti K."/>
            <person name="Salamov A."/>
            <person name="Andreopoulos B."/>
            <person name="Baker S."/>
            <person name="Barry K."/>
            <person name="Bills G."/>
            <person name="Bluhm B."/>
            <person name="Cannon C."/>
            <person name="Castanera R."/>
            <person name="Culley D."/>
            <person name="Daum C."/>
            <person name="Ezra D."/>
            <person name="Gonzalez J."/>
            <person name="Henrissat B."/>
            <person name="Kuo A."/>
            <person name="Liang C."/>
            <person name="Lipzen A."/>
            <person name="Lutzoni F."/>
            <person name="Magnuson J."/>
            <person name="Mondo S."/>
            <person name="Nolan M."/>
            <person name="Ohm R."/>
            <person name="Pangilinan J."/>
            <person name="Park H.-J."/>
            <person name="Ramirez L."/>
            <person name="Alfaro M."/>
            <person name="Sun H."/>
            <person name="Tritt A."/>
            <person name="Yoshinaga Y."/>
            <person name="Zwiers L.-H."/>
            <person name="Turgeon B."/>
            <person name="Goodwin S."/>
            <person name="Spatafora J."/>
            <person name="Crous P."/>
            <person name="Grigoriev I."/>
        </authorList>
    </citation>
    <scope>NUCLEOTIDE SEQUENCE</scope>
    <source>
        <strain evidence="1">CBS 269.34</strain>
    </source>
</reference>
<name>A0A6A6QUX9_9PEZI</name>
<keyword evidence="2" id="KW-1185">Reference proteome</keyword>
<evidence type="ECO:0000313" key="1">
    <source>
        <dbReference type="EMBL" id="KAF2494737.1"/>
    </source>
</evidence>
<accession>A0A6A6QUX9</accession>
<dbReference type="OrthoDB" id="10304162at2759"/>
<dbReference type="AlphaFoldDB" id="A0A6A6QUX9"/>
<evidence type="ECO:0000313" key="2">
    <source>
        <dbReference type="Proteomes" id="UP000799750"/>
    </source>
</evidence>
<gene>
    <name evidence="1" type="ORF">BU16DRAFT_582572</name>
</gene>